<feature type="compositionally biased region" description="Polar residues" evidence="1">
    <location>
        <begin position="537"/>
        <end position="549"/>
    </location>
</feature>
<feature type="compositionally biased region" description="Polar residues" evidence="1">
    <location>
        <begin position="254"/>
        <end position="266"/>
    </location>
</feature>
<evidence type="ECO:0000313" key="3">
    <source>
        <dbReference type="Proteomes" id="UP001642360"/>
    </source>
</evidence>
<dbReference type="Gene3D" id="1.10.220.150">
    <property type="entry name" value="Arf GTPase activating protein"/>
    <property type="match status" value="1"/>
</dbReference>
<feature type="region of interest" description="Disordered" evidence="1">
    <location>
        <begin position="379"/>
        <end position="421"/>
    </location>
</feature>
<feature type="compositionally biased region" description="Basic and acidic residues" evidence="1">
    <location>
        <begin position="388"/>
        <end position="400"/>
    </location>
</feature>
<feature type="region of interest" description="Disordered" evidence="1">
    <location>
        <begin position="228"/>
        <end position="364"/>
    </location>
</feature>
<feature type="compositionally biased region" description="Polar residues" evidence="1">
    <location>
        <begin position="353"/>
        <end position="364"/>
    </location>
</feature>
<dbReference type="InterPro" id="IPR037278">
    <property type="entry name" value="ARFGAP/RecO"/>
</dbReference>
<accession>A0ABC8V052</accession>
<dbReference type="InterPro" id="IPR044820">
    <property type="entry name" value="AGD14-like"/>
</dbReference>
<feature type="compositionally biased region" description="Polar residues" evidence="1">
    <location>
        <begin position="559"/>
        <end position="569"/>
    </location>
</feature>
<dbReference type="EMBL" id="CAUOFW020009625">
    <property type="protein sequence ID" value="CAK9186639.1"/>
    <property type="molecule type" value="Genomic_DNA"/>
</dbReference>
<comment type="caution">
    <text evidence="2">The sequence shown here is derived from an EMBL/GenBank/DDBJ whole genome shotgun (WGS) entry which is preliminary data.</text>
</comment>
<dbReference type="InterPro" id="IPR038508">
    <property type="entry name" value="ArfGAP_dom_sf"/>
</dbReference>
<feature type="region of interest" description="Disordered" evidence="1">
    <location>
        <begin position="855"/>
        <end position="883"/>
    </location>
</feature>
<dbReference type="PANTHER" id="PTHR46085">
    <property type="entry name" value="ARFGAP/RECO-RELATED"/>
    <property type="match status" value="1"/>
</dbReference>
<evidence type="ECO:0000313" key="2">
    <source>
        <dbReference type="EMBL" id="CAK9186639.1"/>
    </source>
</evidence>
<feature type="compositionally biased region" description="Basic and acidic residues" evidence="1">
    <location>
        <begin position="293"/>
        <end position="305"/>
    </location>
</feature>
<feature type="compositionally biased region" description="Polar residues" evidence="1">
    <location>
        <begin position="175"/>
        <end position="186"/>
    </location>
</feature>
<keyword evidence="3" id="KW-1185">Reference proteome</keyword>
<dbReference type="PANTHER" id="PTHR46085:SF16">
    <property type="entry name" value="ARFGAP_RECO-LIKE ZINC FINGER DOMAIN-CONTAINING PROTEIN"/>
    <property type="match status" value="1"/>
</dbReference>
<dbReference type="SUPFAM" id="SSF57863">
    <property type="entry name" value="ArfGap/RecO-like zinc finger"/>
    <property type="match status" value="1"/>
</dbReference>
<feature type="region of interest" description="Disordered" evidence="1">
    <location>
        <begin position="164"/>
        <end position="186"/>
    </location>
</feature>
<feature type="compositionally biased region" description="Basic and acidic residues" evidence="1">
    <location>
        <begin position="342"/>
        <end position="352"/>
    </location>
</feature>
<dbReference type="AlphaFoldDB" id="A0ABC8V052"/>
<proteinExistence type="predicted"/>
<feature type="compositionally biased region" description="Basic and acidic residues" evidence="1">
    <location>
        <begin position="241"/>
        <end position="253"/>
    </location>
</feature>
<feature type="compositionally biased region" description="Basic and acidic residues" evidence="1">
    <location>
        <begin position="267"/>
        <end position="277"/>
    </location>
</feature>
<name>A0ABC8V052_9AQUA</name>
<feature type="region of interest" description="Disordered" evidence="1">
    <location>
        <begin position="489"/>
        <end position="626"/>
    </location>
</feature>
<organism evidence="2 3">
    <name type="scientific">Ilex paraguariensis</name>
    <name type="common">yerba mate</name>
    <dbReference type="NCBI Taxonomy" id="185542"/>
    <lineage>
        <taxon>Eukaryota</taxon>
        <taxon>Viridiplantae</taxon>
        <taxon>Streptophyta</taxon>
        <taxon>Embryophyta</taxon>
        <taxon>Tracheophyta</taxon>
        <taxon>Spermatophyta</taxon>
        <taxon>Magnoliopsida</taxon>
        <taxon>eudicotyledons</taxon>
        <taxon>Gunneridae</taxon>
        <taxon>Pentapetalae</taxon>
        <taxon>asterids</taxon>
        <taxon>campanulids</taxon>
        <taxon>Aquifoliales</taxon>
        <taxon>Aquifoliaceae</taxon>
        <taxon>Ilex</taxon>
    </lineage>
</organism>
<reference evidence="2 3" key="1">
    <citation type="submission" date="2024-02" db="EMBL/GenBank/DDBJ databases">
        <authorList>
            <person name="Vignale AGUSTIN F."/>
            <person name="Sosa J E."/>
            <person name="Modenutti C."/>
        </authorList>
    </citation>
    <scope>NUCLEOTIDE SEQUENCE [LARGE SCALE GENOMIC DNA]</scope>
</reference>
<feature type="compositionally biased region" description="Low complexity" evidence="1">
    <location>
        <begin position="492"/>
        <end position="509"/>
    </location>
</feature>
<evidence type="ECO:0008006" key="4">
    <source>
        <dbReference type="Google" id="ProtNLM"/>
    </source>
</evidence>
<feature type="compositionally biased region" description="Polar residues" evidence="1">
    <location>
        <begin position="615"/>
        <end position="626"/>
    </location>
</feature>
<feature type="compositionally biased region" description="Basic and acidic residues" evidence="1">
    <location>
        <begin position="316"/>
        <end position="329"/>
    </location>
</feature>
<sequence>MAKFNAEEVSDLQAGGNERARQIYFKAWDPQCNSFPDASNLHRLRDFIKHVYVDRKYTGEISHKTSMVRVGEKDDFYERRSFERYSQGSRDDFSERCSYERPSSSGMNEYVRYSAAERRSPRYKQENGRAGGHRSRTAHFEVVDDRFRDDGYGNGGRSAILRFSDAESRARSRSPDPQISGQMTNTPVLRPFKDILDANAHVGKHPTTNDGRDADGSSHEQTIMTCNSASNQAQLHGTAEGSRDDFSERHSYERPSSSGMNEYSQGSRDDFSERCSYERPSSSGMNEYVRYSAAERRSPRYKQENGRAGGHRSRTAHFEVVDDRFRDDGYGNGGRSAILRFSDAESRARSRSPDPQISGQMTNTPVLRPFKDILDANAHVGKHPTTNDGRDADGSSHEQKPAPSTSLGSVDRRSGENKSVNSSSLIDFMADSEPPAAAASQTPQMVRSVDVGNSSIGSSAMEKASKAPNMNSLEYLLFELSAPAPAPAGIMPEASTSSETPSSTSVASSNCVNDTITGSTINTPVVPSNEGVPTASRVGNEQVVPSSSEAPVVKKTDEQQLPTMQQHQPSAVPGGDSGHTAQQSTPSVEDALFNEPWPSSPPPNAQGTPPFASSEHPSQAVSKAVQESITGDVSKYNGRKELPADLFTYSSSSFPATVSSWQFRPPPGLGYSMQYFPTAMPIQASPNPTKSTNPFDLSDDSTLVQNPMSSSAHKDLFTYSSSSFPAAVSSWQFRPPPGLGYSMQYFPTAMPIQASPNPTKSTNPFDLSDDSTLVQNPMFPPMTSLQGALANVSASTGLLPHSSPYASALALQSPSCGMTMPPEAYTGQPLAINMPISRPQGIGSFRSEEAAFASLNPIHPSSGRYPGLNAPNPSPSAGGNPFG</sequence>
<dbReference type="Proteomes" id="UP001642360">
    <property type="component" value="Unassembled WGS sequence"/>
</dbReference>
<feature type="region of interest" description="Disordered" evidence="1">
    <location>
        <begin position="201"/>
        <end position="220"/>
    </location>
</feature>
<feature type="compositionally biased region" description="Polar residues" evidence="1">
    <location>
        <begin position="510"/>
        <end position="526"/>
    </location>
</feature>
<protein>
    <recommendedName>
        <fullName evidence="4">ADP-ribosylation factor GTPase-activating protein AGD14</fullName>
    </recommendedName>
</protein>
<evidence type="ECO:0000256" key="1">
    <source>
        <dbReference type="SAM" id="MobiDB-lite"/>
    </source>
</evidence>
<gene>
    <name evidence="2" type="ORF">ILEXP_LOCUS57133</name>
</gene>
<feature type="compositionally biased region" description="Basic and acidic residues" evidence="1">
    <location>
        <begin position="164"/>
        <end position="174"/>
    </location>
</feature>